<evidence type="ECO:0000256" key="2">
    <source>
        <dbReference type="SAM" id="MobiDB-lite"/>
    </source>
</evidence>
<keyword evidence="4" id="KW-1185">Reference proteome</keyword>
<dbReference type="PANTHER" id="PTHR12161:SF5">
    <property type="entry name" value="IST1 HOMOLOG"/>
    <property type="match status" value="1"/>
</dbReference>
<dbReference type="InterPro" id="IPR042277">
    <property type="entry name" value="IST1-like"/>
</dbReference>
<organism evidence="4">
    <name type="scientific">Micromonas pusilla (strain CCMP1545)</name>
    <name type="common">Picoplanktonic green alga</name>
    <dbReference type="NCBI Taxonomy" id="564608"/>
    <lineage>
        <taxon>Eukaryota</taxon>
        <taxon>Viridiplantae</taxon>
        <taxon>Chlorophyta</taxon>
        <taxon>Mamiellophyceae</taxon>
        <taxon>Mamiellales</taxon>
        <taxon>Mamiellaceae</taxon>
        <taxon>Micromonas</taxon>
    </lineage>
</organism>
<feature type="region of interest" description="Disordered" evidence="2">
    <location>
        <begin position="289"/>
        <end position="321"/>
    </location>
</feature>
<dbReference type="OMA" id="PQPMNFP"/>
<protein>
    <submittedName>
        <fullName evidence="3">Predicted protein</fullName>
    </submittedName>
</protein>
<feature type="compositionally biased region" description="Polar residues" evidence="2">
    <location>
        <begin position="300"/>
        <end position="311"/>
    </location>
</feature>
<feature type="compositionally biased region" description="Pro residues" evidence="2">
    <location>
        <begin position="388"/>
        <end position="398"/>
    </location>
</feature>
<dbReference type="EMBL" id="GG663751">
    <property type="protein sequence ID" value="EEH51370.1"/>
    <property type="molecule type" value="Genomic_DNA"/>
</dbReference>
<dbReference type="Proteomes" id="UP000001876">
    <property type="component" value="Unassembled WGS sequence"/>
</dbReference>
<dbReference type="Gene3D" id="1.20.1260.60">
    <property type="entry name" value="Vacuolar protein sorting-associated protein Ist1"/>
    <property type="match status" value="1"/>
</dbReference>
<evidence type="ECO:0000256" key="1">
    <source>
        <dbReference type="ARBA" id="ARBA00005536"/>
    </source>
</evidence>
<dbReference type="GO" id="GO:0015031">
    <property type="term" value="P:protein transport"/>
    <property type="evidence" value="ECO:0007669"/>
    <property type="project" value="InterPro"/>
</dbReference>
<dbReference type="RefSeq" id="XP_003064465.1">
    <property type="nucleotide sequence ID" value="XM_003064419.1"/>
</dbReference>
<dbReference type="eggNOG" id="KOG2027">
    <property type="taxonomic scope" value="Eukaryota"/>
</dbReference>
<name>C1N9K1_MICPC</name>
<dbReference type="KEGG" id="mpp:MICPUCDRAFT_49170"/>
<feature type="region of interest" description="Disordered" evidence="2">
    <location>
        <begin position="345"/>
        <end position="422"/>
    </location>
</feature>
<dbReference type="GeneID" id="9689906"/>
<dbReference type="STRING" id="564608.C1N9K1"/>
<dbReference type="AlphaFoldDB" id="C1N9K1"/>
<sequence>MPFGRLFGGGFSSSKCKTSLRLCVGRIKLLRNKKSLATRALISEVADLLRAEKDDAARVRVEGVMREEGVLEVFEILDVFLELLIARLPMIEASKDVPADLREALATVMFAASKLAAELPELASLREQFAVKYGKAFAKACSDDATAGACGANAIACARLATRSPDPLKKVERLAVIADEHGIDAFDVAEATKRTLASAAPPLGTMGGGAQDVSRQVVPQHVAMPMPMPQPVTYVGVGQPQPQPAAVAVMVQQPAVQFNTAGEAAAYAAAAADDARNAAAAAAVLAGAPSPEARRAAGDANSTVASESTTAADEENGAADEVEVDAIVDAAKELAELDRADAAYLNELTPPKNGKDGGGSDGGGGGGDGGGGGAGGGGDGAAGGDAAKPPPPPPPPPGSAEKKDGGTMDDLTERLNALKRRD</sequence>
<dbReference type="FunFam" id="1.20.1260.60:FF:000002">
    <property type="entry name" value="Vacuolar protein sorting-associated protein IST1"/>
    <property type="match status" value="1"/>
</dbReference>
<evidence type="ECO:0000313" key="3">
    <source>
        <dbReference type="EMBL" id="EEH51370.1"/>
    </source>
</evidence>
<feature type="compositionally biased region" description="Acidic residues" evidence="2">
    <location>
        <begin position="312"/>
        <end position="321"/>
    </location>
</feature>
<accession>C1N9K1</accession>
<reference evidence="3 4" key="1">
    <citation type="journal article" date="2009" name="Science">
        <title>Green evolution and dynamic adaptations revealed by genomes of the marine picoeukaryotes Micromonas.</title>
        <authorList>
            <person name="Worden A.Z."/>
            <person name="Lee J.H."/>
            <person name="Mock T."/>
            <person name="Rouze P."/>
            <person name="Simmons M.P."/>
            <person name="Aerts A.L."/>
            <person name="Allen A.E."/>
            <person name="Cuvelier M.L."/>
            <person name="Derelle E."/>
            <person name="Everett M.V."/>
            <person name="Foulon E."/>
            <person name="Grimwood J."/>
            <person name="Gundlach H."/>
            <person name="Henrissat B."/>
            <person name="Napoli C."/>
            <person name="McDonald S.M."/>
            <person name="Parker M.S."/>
            <person name="Rombauts S."/>
            <person name="Salamov A."/>
            <person name="Von Dassow P."/>
            <person name="Badger J.H."/>
            <person name="Coutinho P.M."/>
            <person name="Demir E."/>
            <person name="Dubchak I."/>
            <person name="Gentemann C."/>
            <person name="Eikrem W."/>
            <person name="Gready J.E."/>
            <person name="John U."/>
            <person name="Lanier W."/>
            <person name="Lindquist E.A."/>
            <person name="Lucas S."/>
            <person name="Mayer K.F."/>
            <person name="Moreau H."/>
            <person name="Not F."/>
            <person name="Otillar R."/>
            <person name="Panaud O."/>
            <person name="Pangilinan J."/>
            <person name="Paulsen I."/>
            <person name="Piegu B."/>
            <person name="Poliakov A."/>
            <person name="Robbens S."/>
            <person name="Schmutz J."/>
            <person name="Toulza E."/>
            <person name="Wyss T."/>
            <person name="Zelensky A."/>
            <person name="Zhou K."/>
            <person name="Armbrust E.V."/>
            <person name="Bhattacharya D."/>
            <person name="Goodenough U.W."/>
            <person name="Van de Peer Y."/>
            <person name="Grigoriev I.V."/>
        </authorList>
    </citation>
    <scope>NUCLEOTIDE SEQUENCE [LARGE SCALE GENOMIC DNA]</scope>
    <source>
        <strain evidence="3 4">CCMP1545</strain>
    </source>
</reference>
<dbReference type="OrthoDB" id="29853at2759"/>
<evidence type="ECO:0000313" key="4">
    <source>
        <dbReference type="Proteomes" id="UP000001876"/>
    </source>
</evidence>
<dbReference type="InterPro" id="IPR005061">
    <property type="entry name" value="Ist1"/>
</dbReference>
<proteinExistence type="inferred from homology"/>
<dbReference type="Pfam" id="PF03398">
    <property type="entry name" value="Ist1"/>
    <property type="match status" value="1"/>
</dbReference>
<dbReference type="PANTHER" id="PTHR12161">
    <property type="entry name" value="IST1 FAMILY MEMBER"/>
    <property type="match status" value="1"/>
</dbReference>
<gene>
    <name evidence="3" type="ORF">MICPUCDRAFT_49170</name>
</gene>
<comment type="similarity">
    <text evidence="1">Belongs to the IST1 family.</text>
</comment>
<feature type="compositionally biased region" description="Gly residues" evidence="2">
    <location>
        <begin position="356"/>
        <end position="383"/>
    </location>
</feature>